<dbReference type="InterPro" id="IPR012675">
    <property type="entry name" value="Beta-grasp_dom_sf"/>
</dbReference>
<dbReference type="PANTHER" id="PTHR42815:SF2">
    <property type="entry name" value="FAD-BINDING, PUTATIVE (AFU_ORTHOLOGUE AFUA_6G07600)-RELATED"/>
    <property type="match status" value="1"/>
</dbReference>
<evidence type="ECO:0000259" key="1">
    <source>
        <dbReference type="PROSITE" id="PS51085"/>
    </source>
</evidence>
<dbReference type="InterPro" id="IPR017938">
    <property type="entry name" value="Riboflavin_synthase-like_b-brl"/>
</dbReference>
<dbReference type="SUPFAM" id="SSF52343">
    <property type="entry name" value="Ferredoxin reductase-like, C-terminal NADP-linked domain"/>
    <property type="match status" value="1"/>
</dbReference>
<evidence type="ECO:0000259" key="2">
    <source>
        <dbReference type="PROSITE" id="PS51384"/>
    </source>
</evidence>
<dbReference type="EMBL" id="DSIN01000019">
    <property type="protein sequence ID" value="HEF26068.1"/>
    <property type="molecule type" value="Genomic_DNA"/>
</dbReference>
<dbReference type="Gene3D" id="2.40.30.10">
    <property type="entry name" value="Translation factors"/>
    <property type="match status" value="1"/>
</dbReference>
<dbReference type="PROSITE" id="PS51085">
    <property type="entry name" value="2FE2S_FER_2"/>
    <property type="match status" value="1"/>
</dbReference>
<dbReference type="InterPro" id="IPR036010">
    <property type="entry name" value="2Fe-2S_ferredoxin-like_sf"/>
</dbReference>
<dbReference type="Gene3D" id="3.40.50.80">
    <property type="entry name" value="Nucleotide-binding domain of ferredoxin-NADP reductase (FNR) module"/>
    <property type="match status" value="1"/>
</dbReference>
<dbReference type="InterPro" id="IPR001041">
    <property type="entry name" value="2Fe-2S_ferredoxin-type"/>
</dbReference>
<sequence length="687" mass="75631">MNEIRAEIPSPWHSGERALQANVGVAERMETLGKRVIRDYMPDQHREFYEHLPYLILGAVDSEGWPWATLLDAQPGFIQSPDARRLDINRRPDAEDPVGAGFAPGAAVGMLGIDLHTRRRNRLNGHISELWENGFSVSVEHAFGNCPQYIQLRALKPLPSPTQRPAAQRLSALDDAAIATIRGADTFFVASYVDLEGAQPHRSVDVSHRGGQPGFVRVEGDVLTIPDFAGNLFFNTLGNFQLNPRAGLLFVDFQTGELLQVAGTVTLILDGPEIAAFQGAERLWQVRVEQVVRRPAALRSRWEFQGWSPNSLMTGDWQQTAARLQADALLDQWRPMRVTRIEDESAGIRSFYFEPADGAGLPAFKAGQHLPLRVSIPLSQQSHMPPLIRTYSLSSAPSDGFFRISVKRDGQASVYLHDQVKVGDLLQARSPQGSFVVDPQERRPLVLLGAGIGVTPMLSMLREVIYEGKRVRGGRATWFIQSARRLADLAFREEVDTLIAKAGDQLTAIRVLSQPETSARVGEDFHLTGRIDLDLLKALLPFNDFDFYVCGPAAFTQEIYDGLRALQIRDERIHAETFGPSSLKRSGDSQAIAVEQPPAATEAVPVVFERSAKEARWQPTGGSLLELAESRGLNPEFSCRGGSCGTCKTRLISGQVHYPVPPAERPASDHVLICCAVPASGPLVLDL</sequence>
<dbReference type="Gene3D" id="2.30.110.10">
    <property type="entry name" value="Electron Transport, Fmn-binding Protein, Chain A"/>
    <property type="match status" value="1"/>
</dbReference>
<dbReference type="Pfam" id="PF00111">
    <property type="entry name" value="Fer2"/>
    <property type="match status" value="1"/>
</dbReference>
<feature type="domain" description="2Fe-2S ferredoxin-type" evidence="1">
    <location>
        <begin position="602"/>
        <end position="687"/>
    </location>
</feature>
<dbReference type="CDD" id="cd00207">
    <property type="entry name" value="fer2"/>
    <property type="match status" value="1"/>
</dbReference>
<dbReference type="SUPFAM" id="SSF54292">
    <property type="entry name" value="2Fe-2S ferredoxin-like"/>
    <property type="match status" value="1"/>
</dbReference>
<dbReference type="PROSITE" id="PS00197">
    <property type="entry name" value="2FE2S_FER_1"/>
    <property type="match status" value="1"/>
</dbReference>
<proteinExistence type="predicted"/>
<dbReference type="CDD" id="cd06184">
    <property type="entry name" value="flavohem_like_fad_nad_binding"/>
    <property type="match status" value="1"/>
</dbReference>
<dbReference type="PANTHER" id="PTHR42815">
    <property type="entry name" value="FAD-BINDING, PUTATIVE (AFU_ORTHOLOGUE AFUA_6G07600)-RELATED"/>
    <property type="match status" value="1"/>
</dbReference>
<comment type="caution">
    <text evidence="3">The sequence shown here is derived from an EMBL/GenBank/DDBJ whole genome shotgun (WGS) entry which is preliminary data.</text>
</comment>
<dbReference type="InterPro" id="IPR001433">
    <property type="entry name" value="OxRdtase_FAD/NAD-bd"/>
</dbReference>
<dbReference type="InterPro" id="IPR012349">
    <property type="entry name" value="Split_barrel_FMN-bd"/>
</dbReference>
<organism evidence="3">
    <name type="scientific">Pseudomonas graminis</name>
    <dbReference type="NCBI Taxonomy" id="158627"/>
    <lineage>
        <taxon>Bacteria</taxon>
        <taxon>Pseudomonadati</taxon>
        <taxon>Pseudomonadota</taxon>
        <taxon>Gammaproteobacteria</taxon>
        <taxon>Pseudomonadales</taxon>
        <taxon>Pseudomonadaceae</taxon>
        <taxon>Pseudomonas</taxon>
    </lineage>
</organism>
<dbReference type="SUPFAM" id="SSF50475">
    <property type="entry name" value="FMN-binding split barrel"/>
    <property type="match status" value="1"/>
</dbReference>
<gene>
    <name evidence="3" type="ORF">ENP23_09845</name>
</gene>
<dbReference type="Pfam" id="PF00970">
    <property type="entry name" value="FAD_binding_6"/>
    <property type="match status" value="1"/>
</dbReference>
<dbReference type="SUPFAM" id="SSF63380">
    <property type="entry name" value="Riboflavin synthase domain-like"/>
    <property type="match status" value="1"/>
</dbReference>
<feature type="domain" description="FAD-binding FR-type" evidence="2">
    <location>
        <begin position="331"/>
        <end position="438"/>
    </location>
</feature>
<reference evidence="3" key="1">
    <citation type="journal article" date="2020" name="mSystems">
        <title>Genome- and Community-Level Interaction Insights into Carbon Utilization and Element Cycling Functions of Hydrothermarchaeota in Hydrothermal Sediment.</title>
        <authorList>
            <person name="Zhou Z."/>
            <person name="Liu Y."/>
            <person name="Xu W."/>
            <person name="Pan J."/>
            <person name="Luo Z.H."/>
            <person name="Li M."/>
        </authorList>
    </citation>
    <scope>NUCLEOTIDE SEQUENCE [LARGE SCALE GENOMIC DNA]</scope>
    <source>
        <strain evidence="3">SpSt-200</strain>
    </source>
</reference>
<dbReference type="InterPro" id="IPR008333">
    <property type="entry name" value="Cbr1-like_FAD-bd_dom"/>
</dbReference>
<protein>
    <submittedName>
        <fullName evidence="3">2Fe-2S iron-sulfur cluster binding domain-containing protein</fullName>
    </submittedName>
</protein>
<dbReference type="Pfam" id="PF00175">
    <property type="entry name" value="NAD_binding_1"/>
    <property type="match status" value="1"/>
</dbReference>
<evidence type="ECO:0000313" key="3">
    <source>
        <dbReference type="EMBL" id="HEF26068.1"/>
    </source>
</evidence>
<accession>A0A7C2AWK7</accession>
<dbReference type="InterPro" id="IPR039261">
    <property type="entry name" value="FNR_nucleotide-bd"/>
</dbReference>
<dbReference type="GO" id="GO:0051537">
    <property type="term" value="F:2 iron, 2 sulfur cluster binding"/>
    <property type="evidence" value="ECO:0007669"/>
    <property type="project" value="InterPro"/>
</dbReference>
<dbReference type="InterPro" id="IPR017927">
    <property type="entry name" value="FAD-bd_FR_type"/>
</dbReference>
<dbReference type="PRINTS" id="PR00409">
    <property type="entry name" value="PHDIOXRDTASE"/>
</dbReference>
<dbReference type="AlphaFoldDB" id="A0A7C2AWK7"/>
<dbReference type="GO" id="GO:0016491">
    <property type="term" value="F:oxidoreductase activity"/>
    <property type="evidence" value="ECO:0007669"/>
    <property type="project" value="InterPro"/>
</dbReference>
<name>A0A7C2AWK7_9PSED</name>
<dbReference type="Gene3D" id="3.10.20.30">
    <property type="match status" value="1"/>
</dbReference>
<dbReference type="InterPro" id="IPR006058">
    <property type="entry name" value="2Fe2S_fd_BS"/>
</dbReference>
<dbReference type="PROSITE" id="PS51384">
    <property type="entry name" value="FAD_FR"/>
    <property type="match status" value="1"/>
</dbReference>